<gene>
    <name evidence="2" type="ORF">KE626_34340</name>
</gene>
<organism evidence="2 3">
    <name type="scientific">Chitinophaga hostae</name>
    <dbReference type="NCBI Taxonomy" id="2831022"/>
    <lineage>
        <taxon>Bacteria</taxon>
        <taxon>Pseudomonadati</taxon>
        <taxon>Bacteroidota</taxon>
        <taxon>Chitinophagia</taxon>
        <taxon>Chitinophagales</taxon>
        <taxon>Chitinophagaceae</taxon>
        <taxon>Chitinophaga</taxon>
    </lineage>
</organism>
<evidence type="ECO:0000313" key="3">
    <source>
        <dbReference type="Proteomes" id="UP000676386"/>
    </source>
</evidence>
<protein>
    <submittedName>
        <fullName evidence="2">Uncharacterized protein</fullName>
    </submittedName>
</protein>
<dbReference type="EMBL" id="JAGTXB010000040">
    <property type="protein sequence ID" value="MBS0032462.1"/>
    <property type="molecule type" value="Genomic_DNA"/>
</dbReference>
<keyword evidence="3" id="KW-1185">Reference proteome</keyword>
<feature type="chain" id="PRO_5047133332" evidence="1">
    <location>
        <begin position="27"/>
        <end position="99"/>
    </location>
</feature>
<evidence type="ECO:0000256" key="1">
    <source>
        <dbReference type="SAM" id="SignalP"/>
    </source>
</evidence>
<reference evidence="2 3" key="1">
    <citation type="submission" date="2021-04" db="EMBL/GenBank/DDBJ databases">
        <title>Chitinophaga sp. nov., isolated from the rhizosphere soil.</title>
        <authorList>
            <person name="He S."/>
        </authorList>
    </citation>
    <scope>NUCLEOTIDE SEQUENCE [LARGE SCALE GENOMIC DNA]</scope>
    <source>
        <strain evidence="2 3">2R12</strain>
    </source>
</reference>
<comment type="caution">
    <text evidence="2">The sequence shown here is derived from an EMBL/GenBank/DDBJ whole genome shotgun (WGS) entry which is preliminary data.</text>
</comment>
<sequence length="99" mass="10807">MKQLKRIMIAAVLVLGTAGAIFSAHASRAARVGPSLLKTFGPKEIYTGFLVTAADQDLSHYSYIPPPNEGECTASDYVCTYELFGTEIRTYNQGNRFGQ</sequence>
<dbReference type="Proteomes" id="UP000676386">
    <property type="component" value="Unassembled WGS sequence"/>
</dbReference>
<keyword evidence="1" id="KW-0732">Signal</keyword>
<accession>A0ABS5JCW4</accession>
<name>A0ABS5JCW4_9BACT</name>
<proteinExistence type="predicted"/>
<feature type="signal peptide" evidence="1">
    <location>
        <begin position="1"/>
        <end position="26"/>
    </location>
</feature>
<evidence type="ECO:0000313" key="2">
    <source>
        <dbReference type="EMBL" id="MBS0032462.1"/>
    </source>
</evidence>
<dbReference type="RefSeq" id="WP_211977661.1">
    <property type="nucleotide sequence ID" value="NZ_CBFHAM010000041.1"/>
</dbReference>